<proteinExistence type="predicted"/>
<dbReference type="Proteomes" id="UP000005426">
    <property type="component" value="Unassembled WGS sequence"/>
</dbReference>
<name>G9NIZ1_HYPAI</name>
<dbReference type="STRING" id="452589.G9NIZ1"/>
<sequence>MAHQTDSVTIHDVITFLQGFDPKDRFLTVIEKDDGFNYICTLILPLVFRHASQSKLLPQGNSLPRIQRIQKIVVLEGIFPELSSRKHATASKGPLSSEQKTMPDPNTILEDTQSLDKSRTPVPNEIPQHDTTLEGSRSSERSSAPDRNETHESTSPQQCTLVVHNASCVDSSSLPADSSSPAALLSETVPFQDSAIELSENSLSLRNSQAAVQGQITPGDPGTETNPIPITEQDKERTLDYTTLASTIKISLNFSLWSNSPESFWNDSKGALNPKDHSLIINPRIFVKDALEKKSQLDAKILQNRFYSIIIYKIYEKLISSPQIRSTLVKQFLNGLGLPSDPTSQSFCSRFLHGGRRRKEFCQRVAPNGHEPDYGVLLIPELNDMTWEQSTSRVRERCNAIVDLFKAQGIFSWSERSGARSAANSIIFSRQPLLDHFQTQYYNIQGQKRRFDFVEGLSFKRI</sequence>
<organism evidence="2 3">
    <name type="scientific">Hypocrea atroviridis (strain ATCC 20476 / IMI 206040)</name>
    <name type="common">Trichoderma atroviride</name>
    <dbReference type="NCBI Taxonomy" id="452589"/>
    <lineage>
        <taxon>Eukaryota</taxon>
        <taxon>Fungi</taxon>
        <taxon>Dikarya</taxon>
        <taxon>Ascomycota</taxon>
        <taxon>Pezizomycotina</taxon>
        <taxon>Sordariomycetes</taxon>
        <taxon>Hypocreomycetidae</taxon>
        <taxon>Hypocreales</taxon>
        <taxon>Hypocreaceae</taxon>
        <taxon>Trichoderma</taxon>
    </lineage>
</organism>
<comment type="caution">
    <text evidence="2">The sequence shown here is derived from an EMBL/GenBank/DDBJ whole genome shotgun (WGS) entry which is preliminary data.</text>
</comment>
<accession>G9NIZ1</accession>
<dbReference type="KEGG" id="tatv:25783070"/>
<protein>
    <submittedName>
        <fullName evidence="2">Uncharacterized protein</fullName>
    </submittedName>
</protein>
<dbReference type="GeneID" id="25783070"/>
<dbReference type="AlphaFoldDB" id="G9NIZ1"/>
<dbReference type="EMBL" id="ABDG02000017">
    <property type="protein sequence ID" value="EHK48868.1"/>
    <property type="molecule type" value="Genomic_DNA"/>
</dbReference>
<keyword evidence="3" id="KW-1185">Reference proteome</keyword>
<dbReference type="OrthoDB" id="4870280at2759"/>
<dbReference type="eggNOG" id="ENOG502T39Q">
    <property type="taxonomic scope" value="Eukaryota"/>
</dbReference>
<evidence type="ECO:0000313" key="2">
    <source>
        <dbReference type="EMBL" id="EHK48868.1"/>
    </source>
</evidence>
<evidence type="ECO:0000313" key="3">
    <source>
        <dbReference type="Proteomes" id="UP000005426"/>
    </source>
</evidence>
<reference evidence="2 3" key="1">
    <citation type="journal article" date="2011" name="Genome Biol.">
        <title>Comparative genome sequence analysis underscores mycoparasitism as the ancestral life style of Trichoderma.</title>
        <authorList>
            <person name="Kubicek C.P."/>
            <person name="Herrera-Estrella A."/>
            <person name="Seidl-Seiboth V."/>
            <person name="Martinez D.A."/>
            <person name="Druzhinina I.S."/>
            <person name="Thon M."/>
            <person name="Zeilinger S."/>
            <person name="Casas-Flores S."/>
            <person name="Horwitz B.A."/>
            <person name="Mukherjee P.K."/>
            <person name="Mukherjee M."/>
            <person name="Kredics L."/>
            <person name="Alcaraz L.D."/>
            <person name="Aerts A."/>
            <person name="Antal Z."/>
            <person name="Atanasova L."/>
            <person name="Cervantes-Badillo M.G."/>
            <person name="Challacombe J."/>
            <person name="Chertkov O."/>
            <person name="McCluskey K."/>
            <person name="Coulpier F."/>
            <person name="Deshpande N."/>
            <person name="von Doehren H."/>
            <person name="Ebbole D.J."/>
            <person name="Esquivel-Naranjo E.U."/>
            <person name="Fekete E."/>
            <person name="Flipphi M."/>
            <person name="Glaser F."/>
            <person name="Gomez-Rodriguez E.Y."/>
            <person name="Gruber S."/>
            <person name="Han C."/>
            <person name="Henrissat B."/>
            <person name="Hermosa R."/>
            <person name="Hernandez-Onate M."/>
            <person name="Karaffa L."/>
            <person name="Kosti I."/>
            <person name="Le Crom S."/>
            <person name="Lindquist E."/>
            <person name="Lucas S."/>
            <person name="Luebeck M."/>
            <person name="Luebeck P.S."/>
            <person name="Margeot A."/>
            <person name="Metz B."/>
            <person name="Misra M."/>
            <person name="Nevalainen H."/>
            <person name="Omann M."/>
            <person name="Packer N."/>
            <person name="Perrone G."/>
            <person name="Uresti-Rivera E.E."/>
            <person name="Salamov A."/>
            <person name="Schmoll M."/>
            <person name="Seiboth B."/>
            <person name="Shapiro H."/>
            <person name="Sukno S."/>
            <person name="Tamayo-Ramos J.A."/>
            <person name="Tisch D."/>
            <person name="Wiest A."/>
            <person name="Wilkinson H.H."/>
            <person name="Zhang M."/>
            <person name="Coutinho P.M."/>
            <person name="Kenerley C.M."/>
            <person name="Monte E."/>
            <person name="Baker S.E."/>
            <person name="Grigoriev I.V."/>
        </authorList>
    </citation>
    <scope>NUCLEOTIDE SEQUENCE [LARGE SCALE GENOMIC DNA]</scope>
    <source>
        <strain evidence="3">ATCC 20476 / IMI 206040</strain>
    </source>
</reference>
<gene>
    <name evidence="2" type="ORF">TRIATDRAFT_315263</name>
</gene>
<dbReference type="HOGENOM" id="CLU_591914_0_0_1"/>
<feature type="compositionally biased region" description="Basic and acidic residues" evidence="1">
    <location>
        <begin position="127"/>
        <end position="152"/>
    </location>
</feature>
<feature type="region of interest" description="Disordered" evidence="1">
    <location>
        <begin position="85"/>
        <end position="159"/>
    </location>
</feature>
<evidence type="ECO:0000256" key="1">
    <source>
        <dbReference type="SAM" id="MobiDB-lite"/>
    </source>
</evidence>